<protein>
    <recommendedName>
        <fullName evidence="3">Gfo/Idh/MocA-like oxidoreductase N-terminal domain-containing protein</fullName>
    </recommendedName>
</protein>
<dbReference type="EMBL" id="SHBE01000003">
    <property type="protein sequence ID" value="RZO26629.1"/>
    <property type="molecule type" value="Genomic_DNA"/>
</dbReference>
<name>A0A520MZK4_9GAMM</name>
<gene>
    <name evidence="1" type="ORF">EVA92_02475</name>
</gene>
<proteinExistence type="predicted"/>
<dbReference type="AlphaFoldDB" id="A0A520MZK4"/>
<evidence type="ECO:0000313" key="2">
    <source>
        <dbReference type="Proteomes" id="UP000315825"/>
    </source>
</evidence>
<comment type="caution">
    <text evidence="1">The sequence shown here is derived from an EMBL/GenBank/DDBJ whole genome shotgun (WGS) entry which is preliminary data.</text>
</comment>
<dbReference type="InterPro" id="IPR036291">
    <property type="entry name" value="NAD(P)-bd_dom_sf"/>
</dbReference>
<sequence length="324" mass="37570">MDTLILGNGNRARNTLIPALKEIEGEIFIYGRDSEKVEAFCETTGCSYLSSLRNLPKSISRLCIAIPSNEAYEYLLRIDEKFSKNIVLFLDTPFFGRFENVKLLKLQNKFKKTLVTEDWISKPVFSIVKKIAQDENLGDLNEITFQNSGFSYHSLAISRKIFQRALSFGYKRGNNYFFNFSGKKMKIVNPKDYDNCSTIFKFQRGIVKDISGSYEIPKKGEIIVQRTLEERKITYIYTTNETRDIEIQSIDHSIKTELNHYENIEKILSLKIKFANQEEDYSFIDGAYDSLVFAILNRLNFFFDISFNRTSVALELLKSYGKTK</sequence>
<organism evidence="1 2">
    <name type="scientific">SAR86 cluster bacterium</name>
    <dbReference type="NCBI Taxonomy" id="2030880"/>
    <lineage>
        <taxon>Bacteria</taxon>
        <taxon>Pseudomonadati</taxon>
        <taxon>Pseudomonadota</taxon>
        <taxon>Gammaproteobacteria</taxon>
        <taxon>SAR86 cluster</taxon>
    </lineage>
</organism>
<evidence type="ECO:0008006" key="3">
    <source>
        <dbReference type="Google" id="ProtNLM"/>
    </source>
</evidence>
<evidence type="ECO:0000313" key="1">
    <source>
        <dbReference type="EMBL" id="RZO26629.1"/>
    </source>
</evidence>
<accession>A0A520MZK4</accession>
<dbReference type="SUPFAM" id="SSF51735">
    <property type="entry name" value="NAD(P)-binding Rossmann-fold domains"/>
    <property type="match status" value="1"/>
</dbReference>
<dbReference type="Proteomes" id="UP000315825">
    <property type="component" value="Unassembled WGS sequence"/>
</dbReference>
<reference evidence="1 2" key="1">
    <citation type="submission" date="2019-02" db="EMBL/GenBank/DDBJ databases">
        <title>Prokaryotic population dynamics and viral predation in marine succession experiment using metagenomics: the confinement effect.</title>
        <authorList>
            <person name="Haro-Moreno J.M."/>
            <person name="Rodriguez-Valera F."/>
            <person name="Lopez-Perez M."/>
        </authorList>
    </citation>
    <scope>NUCLEOTIDE SEQUENCE [LARGE SCALE GENOMIC DNA]</scope>
    <source>
        <strain evidence="1">MED-G159</strain>
    </source>
</reference>